<dbReference type="GeneID" id="31011432"/>
<dbReference type="RefSeq" id="XP_020132269.1">
    <property type="nucleotide sequence ID" value="XM_020271173.1"/>
</dbReference>
<dbReference type="SUPFAM" id="SSF50965">
    <property type="entry name" value="Galactose oxidase, central domain"/>
    <property type="match status" value="1"/>
</dbReference>
<dbReference type="STRING" id="236234.A0A1J9R634"/>
<dbReference type="EMBL" id="MNUE01000014">
    <property type="protein sequence ID" value="OJD36009.1"/>
    <property type="molecule type" value="Genomic_DNA"/>
</dbReference>
<gene>
    <name evidence="3" type="ORF">BKCO1_1400092</name>
</gene>
<keyword evidence="2" id="KW-1133">Transmembrane helix</keyword>
<keyword evidence="4" id="KW-1185">Reference proteome</keyword>
<feature type="transmembrane region" description="Helical" evidence="2">
    <location>
        <begin position="395"/>
        <end position="417"/>
    </location>
</feature>
<name>A0A1J9R634_9PEZI</name>
<proteinExistence type="predicted"/>
<reference evidence="3 4" key="1">
    <citation type="submission" date="2016-10" db="EMBL/GenBank/DDBJ databases">
        <title>Proteomics and genomics reveal pathogen-plant mechanisms compatible with a hemibiotrophic lifestyle of Diplodia corticola.</title>
        <authorList>
            <person name="Fernandes I."/>
            <person name="De Jonge R."/>
            <person name="Van De Peer Y."/>
            <person name="Devreese B."/>
            <person name="Alves A."/>
            <person name="Esteves A.C."/>
        </authorList>
    </citation>
    <scope>NUCLEOTIDE SEQUENCE [LARGE SCALE GENOMIC DNA]</scope>
    <source>
        <strain evidence="3 4">CBS 112549</strain>
    </source>
</reference>
<dbReference type="PANTHER" id="PTHR23244:SF470">
    <property type="entry name" value="GALACTOSE OXIDASE"/>
    <property type="match status" value="1"/>
</dbReference>
<protein>
    <submittedName>
        <fullName evidence="3">Cell wall anchored protein</fullName>
    </submittedName>
</protein>
<accession>A0A1J9R634</accession>
<dbReference type="AlphaFoldDB" id="A0A1J9R634"/>
<dbReference type="OrthoDB" id="10251809at2759"/>
<comment type="caution">
    <text evidence="3">The sequence shown here is derived from an EMBL/GenBank/DDBJ whole genome shotgun (WGS) entry which is preliminary data.</text>
</comment>
<dbReference type="Proteomes" id="UP000183809">
    <property type="component" value="Unassembled WGS sequence"/>
</dbReference>
<evidence type="ECO:0000256" key="2">
    <source>
        <dbReference type="SAM" id="Phobius"/>
    </source>
</evidence>
<dbReference type="InterPro" id="IPR011043">
    <property type="entry name" value="Gal_Oxase/kelch_b-propeller"/>
</dbReference>
<dbReference type="GO" id="GO:0061245">
    <property type="term" value="P:establishment or maintenance of bipolar cell polarity"/>
    <property type="evidence" value="ECO:0007669"/>
    <property type="project" value="TreeGrafter"/>
</dbReference>
<sequence length="515" mass="53254">MRTRKQDPALQASSDASKIYTYGGTTFLGNTSFPGWTPAESDTYSLWSYDTSTHAWDQYDITKSSPLRPNRGSSAEAPALGLSFYLNGQIDAGSSAVAGASMNNDTEFLDGMIVLDTVNVSSQNLSTATLGNPRVAGGLQFIEAIGERGALVAIGGLQRSGNQTDLIAFDHAGLCDDFTATSTWHRQSVTGDIPPPRSDFCIVAASAPDNSSHNIYLYGGIDPSNATAPTLYDDIHILSLPSFTWTRVYAGESPRWGHTCHLAGPRQMLTVGGTIDSSVYDIETQQAPQNINTSALACDWEAKGVAVLDMSTLKWGSVFDFYGAAYRVPRDVVAVVGGGEDGGATATAPAGGFAEGAVASMFSSGRVGGGAAATTTSAAATRSGSAGRGSSAGTVAGAVVGGVVGVGILLGGWRFCVRLRKRRREVRGPMAGPAEGGGGGGEEEGVQGARGHRPGVGTYVAEAPDAARYELYGRSRIPEMTGGSALAHELQAIEEPGELAGSHGTFELSTGTGCR</sequence>
<evidence type="ECO:0000256" key="1">
    <source>
        <dbReference type="SAM" id="MobiDB-lite"/>
    </source>
</evidence>
<dbReference type="GO" id="GO:0051285">
    <property type="term" value="C:cell cortex of cell tip"/>
    <property type="evidence" value="ECO:0007669"/>
    <property type="project" value="TreeGrafter"/>
</dbReference>
<keyword evidence="2" id="KW-0812">Transmembrane</keyword>
<evidence type="ECO:0000313" key="4">
    <source>
        <dbReference type="Proteomes" id="UP000183809"/>
    </source>
</evidence>
<dbReference type="PANTHER" id="PTHR23244">
    <property type="entry name" value="KELCH REPEAT DOMAIN"/>
    <property type="match status" value="1"/>
</dbReference>
<keyword evidence="2" id="KW-0472">Membrane</keyword>
<organism evidence="3 4">
    <name type="scientific">Diplodia corticola</name>
    <dbReference type="NCBI Taxonomy" id="236234"/>
    <lineage>
        <taxon>Eukaryota</taxon>
        <taxon>Fungi</taxon>
        <taxon>Dikarya</taxon>
        <taxon>Ascomycota</taxon>
        <taxon>Pezizomycotina</taxon>
        <taxon>Dothideomycetes</taxon>
        <taxon>Dothideomycetes incertae sedis</taxon>
        <taxon>Botryosphaeriales</taxon>
        <taxon>Botryosphaeriaceae</taxon>
        <taxon>Diplodia</taxon>
    </lineage>
</organism>
<dbReference type="Gene3D" id="2.120.10.80">
    <property type="entry name" value="Kelch-type beta propeller"/>
    <property type="match status" value="1"/>
</dbReference>
<feature type="region of interest" description="Disordered" evidence="1">
    <location>
        <begin position="428"/>
        <end position="457"/>
    </location>
</feature>
<evidence type="ECO:0000313" key="3">
    <source>
        <dbReference type="EMBL" id="OJD36009.1"/>
    </source>
</evidence>
<dbReference type="InterPro" id="IPR015915">
    <property type="entry name" value="Kelch-typ_b-propeller"/>
</dbReference>